<dbReference type="PANTHER" id="PTHR31239:SF2">
    <property type="entry name" value="NICOLIN-1"/>
    <property type="match status" value="1"/>
</dbReference>
<sequence length="186" mass="20581">MALANRSPAGKAVELPILLGPLVQTRSQRPCLLYFEVTLLQPKQTPPGAVFVFQNYYASHVTLRVQRGGASDAFDWETVLDRHPLMRDPHYEGDAQHWHVLPLPQRVVELANGNEGGGGEGDGGVRCVRVCLHQSSPLWERVELRHFKLAALPSTQESQASEGESQGVEQLSRAMADDWEVFKSAS</sequence>
<dbReference type="PANTHER" id="PTHR31239">
    <property type="entry name" value="NICOLIN 1"/>
    <property type="match status" value="1"/>
</dbReference>
<protein>
    <submittedName>
        <fullName evidence="1">Uncharacterized protein</fullName>
    </submittedName>
</protein>
<organism evidence="1 2">
    <name type="scientific">Tribonema minus</name>
    <dbReference type="NCBI Taxonomy" id="303371"/>
    <lineage>
        <taxon>Eukaryota</taxon>
        <taxon>Sar</taxon>
        <taxon>Stramenopiles</taxon>
        <taxon>Ochrophyta</taxon>
        <taxon>PX clade</taxon>
        <taxon>Xanthophyceae</taxon>
        <taxon>Tribonematales</taxon>
        <taxon>Tribonemataceae</taxon>
        <taxon>Tribonema</taxon>
    </lineage>
</organism>
<keyword evidence="2" id="KW-1185">Reference proteome</keyword>
<dbReference type="EMBL" id="JAFCMP010000024">
    <property type="protein sequence ID" value="KAG5190961.1"/>
    <property type="molecule type" value="Genomic_DNA"/>
</dbReference>
<accession>A0A836CPK3</accession>
<evidence type="ECO:0000313" key="1">
    <source>
        <dbReference type="EMBL" id="KAG5190961.1"/>
    </source>
</evidence>
<dbReference type="InterPro" id="IPR040235">
    <property type="entry name" value="Nicolin-1"/>
</dbReference>
<gene>
    <name evidence="1" type="ORF">JKP88DRAFT_275006</name>
</gene>
<reference evidence="1" key="1">
    <citation type="submission" date="2021-02" db="EMBL/GenBank/DDBJ databases">
        <title>First Annotated Genome of the Yellow-green Alga Tribonema minus.</title>
        <authorList>
            <person name="Mahan K.M."/>
        </authorList>
    </citation>
    <scope>NUCLEOTIDE SEQUENCE</scope>
    <source>
        <strain evidence="1">UTEX B ZZ1240</strain>
    </source>
</reference>
<name>A0A836CPK3_9STRA</name>
<dbReference type="AlphaFoldDB" id="A0A836CPK3"/>
<dbReference type="Proteomes" id="UP000664859">
    <property type="component" value="Unassembled WGS sequence"/>
</dbReference>
<proteinExistence type="predicted"/>
<comment type="caution">
    <text evidence="1">The sequence shown here is derived from an EMBL/GenBank/DDBJ whole genome shotgun (WGS) entry which is preliminary data.</text>
</comment>
<dbReference type="GO" id="GO:0005654">
    <property type="term" value="C:nucleoplasm"/>
    <property type="evidence" value="ECO:0007669"/>
    <property type="project" value="TreeGrafter"/>
</dbReference>
<evidence type="ECO:0000313" key="2">
    <source>
        <dbReference type="Proteomes" id="UP000664859"/>
    </source>
</evidence>